<evidence type="ECO:0000313" key="1">
    <source>
        <dbReference type="EMBL" id="KFB66679.1"/>
    </source>
</evidence>
<proteinExistence type="predicted"/>
<accession>A0A084XW35</accession>
<dbReference type="EMBL" id="JDSS02000038">
    <property type="protein sequence ID" value="KFB66679.1"/>
    <property type="molecule type" value="Genomic_DNA"/>
</dbReference>
<gene>
    <name evidence="1" type="ORF">CAPSK01_003943</name>
</gene>
<organism evidence="1 2">
    <name type="scientific">Candidatus Accumulibacter vicinus</name>
    <dbReference type="NCBI Taxonomy" id="2954382"/>
    <lineage>
        <taxon>Bacteria</taxon>
        <taxon>Pseudomonadati</taxon>
        <taxon>Pseudomonadota</taxon>
        <taxon>Betaproteobacteria</taxon>
        <taxon>Candidatus Accumulibacter</taxon>
    </lineage>
</organism>
<name>A0A084XW35_9PROT</name>
<comment type="caution">
    <text evidence="1">The sequence shown here is derived from an EMBL/GenBank/DDBJ whole genome shotgun (WGS) entry which is preliminary data.</text>
</comment>
<sequence length="57" mass="6631">MIEHYKVYSNNLTDPYRVVIDGVLAVDKKGNPKRFATVMKALSWGQRHLEKKRKDKG</sequence>
<dbReference type="STRING" id="1457154.CAPSK01_003943"/>
<protein>
    <submittedName>
        <fullName evidence="1">Uncharacterized protein</fullName>
    </submittedName>
</protein>
<evidence type="ECO:0000313" key="2">
    <source>
        <dbReference type="Proteomes" id="UP000019812"/>
    </source>
</evidence>
<dbReference type="AlphaFoldDB" id="A0A084XW35"/>
<dbReference type="Proteomes" id="UP000019812">
    <property type="component" value="Unassembled WGS sequence"/>
</dbReference>
<reference evidence="1 2" key="1">
    <citation type="submission" date="2014-07" db="EMBL/GenBank/DDBJ databases">
        <title>Expanding our view of genomic diversity in Candidatus Accumulibacter clades.</title>
        <authorList>
            <person name="Skennerton C.T."/>
            <person name="Barr J.J."/>
            <person name="Slater F.R."/>
            <person name="Bond P.L."/>
            <person name="Tyson G.W."/>
        </authorList>
    </citation>
    <scope>NUCLEOTIDE SEQUENCE [LARGE SCALE GENOMIC DNA]</scope>
    <source>
        <strain evidence="2">SK-01</strain>
    </source>
</reference>
<dbReference type="RefSeq" id="WP_273703925.1">
    <property type="nucleotide sequence ID" value="NZ_JDSS02000038.1"/>
</dbReference>